<dbReference type="RefSeq" id="WP_380651741.1">
    <property type="nucleotide sequence ID" value="NZ_JBHRVQ010000001.1"/>
</dbReference>
<name>A0ABV7N1Y4_9STAP</name>
<protein>
    <submittedName>
        <fullName evidence="2">Flp family type IVb pilin</fullName>
    </submittedName>
</protein>
<accession>A0ABV7N1Y4</accession>
<dbReference type="EMBL" id="JBHRVQ010000001">
    <property type="protein sequence ID" value="MFC3387599.1"/>
    <property type="molecule type" value="Genomic_DNA"/>
</dbReference>
<evidence type="ECO:0000313" key="2">
    <source>
        <dbReference type="EMBL" id="MFC3387599.1"/>
    </source>
</evidence>
<evidence type="ECO:0000313" key="3">
    <source>
        <dbReference type="Proteomes" id="UP001595637"/>
    </source>
</evidence>
<keyword evidence="1" id="KW-0472">Membrane</keyword>
<comment type="caution">
    <text evidence="2">The sequence shown here is derived from an EMBL/GenBank/DDBJ whole genome shotgun (WGS) entry which is preliminary data.</text>
</comment>
<reference evidence="3" key="1">
    <citation type="journal article" date="2019" name="Int. J. Syst. Evol. Microbiol.">
        <title>The Global Catalogue of Microorganisms (GCM) 10K type strain sequencing project: providing services to taxonomists for standard genome sequencing and annotation.</title>
        <authorList>
            <consortium name="The Broad Institute Genomics Platform"/>
            <consortium name="The Broad Institute Genome Sequencing Center for Infectious Disease"/>
            <person name="Wu L."/>
            <person name="Ma J."/>
        </authorList>
    </citation>
    <scope>NUCLEOTIDE SEQUENCE [LARGE SCALE GENOMIC DNA]</scope>
    <source>
        <strain evidence="3">CCM 7756</strain>
    </source>
</reference>
<keyword evidence="3" id="KW-1185">Reference proteome</keyword>
<organism evidence="2 3">
    <name type="scientific">Salinicoccus sesuvii</name>
    <dbReference type="NCBI Taxonomy" id="868281"/>
    <lineage>
        <taxon>Bacteria</taxon>
        <taxon>Bacillati</taxon>
        <taxon>Bacillota</taxon>
        <taxon>Bacilli</taxon>
        <taxon>Bacillales</taxon>
        <taxon>Staphylococcaceae</taxon>
        <taxon>Salinicoccus</taxon>
    </lineage>
</organism>
<keyword evidence="1" id="KW-1133">Transmembrane helix</keyword>
<feature type="transmembrane region" description="Helical" evidence="1">
    <location>
        <begin position="20"/>
        <end position="38"/>
    </location>
</feature>
<sequence length="62" mass="6461">MMEFFKGLVMEEEGQGMTEYGLILGLLVAAVVIAFGLLTDQFDGIMTSLGNAISSAVGGSTE</sequence>
<dbReference type="Proteomes" id="UP001595637">
    <property type="component" value="Unassembled WGS sequence"/>
</dbReference>
<keyword evidence="1" id="KW-0812">Transmembrane</keyword>
<evidence type="ECO:0000256" key="1">
    <source>
        <dbReference type="SAM" id="Phobius"/>
    </source>
</evidence>
<proteinExistence type="predicted"/>
<gene>
    <name evidence="2" type="ORF">ACFOEO_03165</name>
</gene>